<gene>
    <name evidence="2" type="ORF">J3U87_14475</name>
</gene>
<dbReference type="RefSeq" id="WP_237383759.1">
    <property type="nucleotide sequence ID" value="NZ_CP071793.1"/>
</dbReference>
<dbReference type="Gene3D" id="3.20.20.70">
    <property type="entry name" value="Aldolase class I"/>
    <property type="match status" value="1"/>
</dbReference>
<protein>
    <submittedName>
        <fullName evidence="2">N-acetylneuraminate synthase family protein</fullName>
    </submittedName>
</protein>
<evidence type="ECO:0000313" key="2">
    <source>
        <dbReference type="EMBL" id="QTD53656.1"/>
    </source>
</evidence>
<dbReference type="KEGG" id="scor:J3U87_14475"/>
<dbReference type="InterPro" id="IPR013132">
    <property type="entry name" value="PseI/NeuA/B-like_N"/>
</dbReference>
<dbReference type="Proteomes" id="UP000663929">
    <property type="component" value="Chromosome"/>
</dbReference>
<dbReference type="PANTHER" id="PTHR42966">
    <property type="entry name" value="N-ACETYLNEURAMINATE SYNTHASE"/>
    <property type="match status" value="1"/>
</dbReference>
<evidence type="ECO:0000313" key="3">
    <source>
        <dbReference type="Proteomes" id="UP000663929"/>
    </source>
</evidence>
<feature type="domain" description="PseI/NeuA/B-like" evidence="1">
    <location>
        <begin position="28"/>
        <end position="256"/>
    </location>
</feature>
<keyword evidence="3" id="KW-1185">Reference proteome</keyword>
<proteinExistence type="predicted"/>
<accession>A0A8A4TUL4</accession>
<dbReference type="PANTHER" id="PTHR42966:SF1">
    <property type="entry name" value="SIALIC ACID SYNTHASE"/>
    <property type="match status" value="1"/>
</dbReference>
<organism evidence="2 3">
    <name type="scientific">Sulfidibacter corallicola</name>
    <dbReference type="NCBI Taxonomy" id="2818388"/>
    <lineage>
        <taxon>Bacteria</taxon>
        <taxon>Pseudomonadati</taxon>
        <taxon>Acidobacteriota</taxon>
        <taxon>Holophagae</taxon>
        <taxon>Acanthopleuribacterales</taxon>
        <taxon>Acanthopleuribacteraceae</taxon>
        <taxon>Sulfidibacter</taxon>
    </lineage>
</organism>
<dbReference type="EMBL" id="CP071793">
    <property type="protein sequence ID" value="QTD53656.1"/>
    <property type="molecule type" value="Genomic_DNA"/>
</dbReference>
<dbReference type="InterPro" id="IPR051690">
    <property type="entry name" value="PseI-like"/>
</dbReference>
<evidence type="ECO:0000259" key="1">
    <source>
        <dbReference type="Pfam" id="PF03102"/>
    </source>
</evidence>
<dbReference type="AlphaFoldDB" id="A0A8A4TUL4"/>
<sequence>MSPVSPPLFIAEVSSNHHQDLDRCREFIDVAADIGCDAVKFQLFRLESLFAPEILTQSETHRARKAWELPSSFIPELAVRCKLRDVAFCCTPFDLEAVEILKPHVDFFKIASYELLWDKLLRACSRTGRPLILSTGMADLEEVRHAVEVLRRFGCGDFRLLHCSSAYPTPAEACNLAAMETLSTEFQCPVGWSDHSRDMGVLFRAVNRWNASIIEFHLDLDAKGAEYEAGHCWLPEQIKPVIAGIKSGFAADGDGCKQPNSFELPDRQWRADPEDGLRPLREMRARFAP</sequence>
<reference evidence="2" key="1">
    <citation type="submission" date="2021-03" db="EMBL/GenBank/DDBJ databases">
        <title>Acanthopleuribacteraceae sp. M133.</title>
        <authorList>
            <person name="Wang G."/>
        </authorList>
    </citation>
    <scope>NUCLEOTIDE SEQUENCE</scope>
    <source>
        <strain evidence="2">M133</strain>
    </source>
</reference>
<dbReference type="GO" id="GO:0047444">
    <property type="term" value="F:N-acylneuraminate-9-phosphate synthase activity"/>
    <property type="evidence" value="ECO:0007669"/>
    <property type="project" value="TreeGrafter"/>
</dbReference>
<dbReference type="SUPFAM" id="SSF51569">
    <property type="entry name" value="Aldolase"/>
    <property type="match status" value="1"/>
</dbReference>
<dbReference type="InterPro" id="IPR013785">
    <property type="entry name" value="Aldolase_TIM"/>
</dbReference>
<dbReference type="GO" id="GO:0016051">
    <property type="term" value="P:carbohydrate biosynthetic process"/>
    <property type="evidence" value="ECO:0007669"/>
    <property type="project" value="InterPro"/>
</dbReference>
<name>A0A8A4TUL4_SULCO</name>
<dbReference type="Pfam" id="PF03102">
    <property type="entry name" value="NeuB"/>
    <property type="match status" value="1"/>
</dbReference>